<dbReference type="SUPFAM" id="SSF53335">
    <property type="entry name" value="S-adenosyl-L-methionine-dependent methyltransferases"/>
    <property type="match status" value="1"/>
</dbReference>
<accession>A0ABR1YLK0</accession>
<keyword evidence="4" id="KW-0949">S-adenosyl-L-methionine</keyword>
<dbReference type="PANTHER" id="PTHR32183">
    <property type="match status" value="1"/>
</dbReference>
<proteinExistence type="predicted"/>
<dbReference type="PROSITE" id="PS51585">
    <property type="entry name" value="SAM_MT_TPMT"/>
    <property type="match status" value="1"/>
</dbReference>
<dbReference type="InterPro" id="IPR029063">
    <property type="entry name" value="SAM-dependent_MTases_sf"/>
</dbReference>
<dbReference type="CDD" id="cd02440">
    <property type="entry name" value="AdoMet_MTases"/>
    <property type="match status" value="1"/>
</dbReference>
<keyword evidence="2 5" id="KW-0489">Methyltransferase</keyword>
<evidence type="ECO:0000313" key="6">
    <source>
        <dbReference type="Proteomes" id="UP001492380"/>
    </source>
</evidence>
<dbReference type="InterPro" id="IPR008854">
    <property type="entry name" value="TPMT"/>
</dbReference>
<dbReference type="GO" id="GO:0008168">
    <property type="term" value="F:methyltransferase activity"/>
    <property type="evidence" value="ECO:0007669"/>
    <property type="project" value="UniProtKB-KW"/>
</dbReference>
<evidence type="ECO:0000313" key="5">
    <source>
        <dbReference type="EMBL" id="KAK8233350.1"/>
    </source>
</evidence>
<keyword evidence="1" id="KW-0597">Phosphoprotein</keyword>
<evidence type="ECO:0000256" key="1">
    <source>
        <dbReference type="ARBA" id="ARBA00022553"/>
    </source>
</evidence>
<dbReference type="GO" id="GO:0032259">
    <property type="term" value="P:methylation"/>
    <property type="evidence" value="ECO:0007669"/>
    <property type="project" value="UniProtKB-KW"/>
</dbReference>
<organism evidence="5 6">
    <name type="scientific">Phyllosticta capitalensis</name>
    <dbReference type="NCBI Taxonomy" id="121624"/>
    <lineage>
        <taxon>Eukaryota</taxon>
        <taxon>Fungi</taxon>
        <taxon>Dikarya</taxon>
        <taxon>Ascomycota</taxon>
        <taxon>Pezizomycotina</taxon>
        <taxon>Dothideomycetes</taxon>
        <taxon>Dothideomycetes incertae sedis</taxon>
        <taxon>Botryosphaeriales</taxon>
        <taxon>Phyllostictaceae</taxon>
        <taxon>Phyllosticta</taxon>
    </lineage>
</organism>
<sequence length="313" mass="34729">MTDASSADRPTDARARLLSHFGSTASKDQGVKWDELWCEGSFLPWDKGSPNPALRDLLANSLPSHCVPSEATPLLPDPVDGETGRRRRALVPGCGKGYDVQLLAAAGYEAWGLEISPAAVEAAKQWSKEAESRGFKDGYETMSEKWGRGTANFVCGDFFKDDWLQQIGVKGPGVFDIIYDYTFLSALPPDLRPKWALQMSRLLSQDSRAALVCVEFPTYKPPTTGGPPFGLPSKVYEQHLSRPGEELRYQEDGHIFEEKQQRGSLEYVPMNGEGLVRVVHYAPPNTHEIGKGTDMVSVWRHPTKEEYDARQAV</sequence>
<dbReference type="Gene3D" id="3.40.50.150">
    <property type="entry name" value="Vaccinia Virus protein VP39"/>
    <property type="match status" value="1"/>
</dbReference>
<reference evidence="5 6" key="1">
    <citation type="submission" date="2024-04" db="EMBL/GenBank/DDBJ databases">
        <title>Phyllosticta paracitricarpa is synonymous to the EU quarantine fungus P. citricarpa based on phylogenomic analyses.</title>
        <authorList>
            <consortium name="Lawrence Berkeley National Laboratory"/>
            <person name="Van Ingen-Buijs V.A."/>
            <person name="Van Westerhoven A.C."/>
            <person name="Haridas S."/>
            <person name="Skiadas P."/>
            <person name="Martin F."/>
            <person name="Groenewald J.Z."/>
            <person name="Crous P.W."/>
            <person name="Seidl M.F."/>
        </authorList>
    </citation>
    <scope>NUCLEOTIDE SEQUENCE [LARGE SCALE GENOMIC DNA]</scope>
    <source>
        <strain evidence="5 6">CBS 123374</strain>
    </source>
</reference>
<protein>
    <submittedName>
        <fullName evidence="5">S-adenosyl-L-methionine-dependent methyltransferase</fullName>
    </submittedName>
</protein>
<keyword evidence="6" id="KW-1185">Reference proteome</keyword>
<evidence type="ECO:0000256" key="3">
    <source>
        <dbReference type="ARBA" id="ARBA00022679"/>
    </source>
</evidence>
<dbReference type="Proteomes" id="UP001492380">
    <property type="component" value="Unassembled WGS sequence"/>
</dbReference>
<gene>
    <name evidence="5" type="ORF">HDK90DRAFT_511197</name>
</gene>
<keyword evidence="3" id="KW-0808">Transferase</keyword>
<dbReference type="PANTHER" id="PTHR32183:SF6">
    <property type="entry name" value="CYSTEINE SULFINATE DESULFINASE_CYSTEINE DESULFURASE AND RELATED ENZYMES"/>
    <property type="match status" value="1"/>
</dbReference>
<evidence type="ECO:0000256" key="2">
    <source>
        <dbReference type="ARBA" id="ARBA00022603"/>
    </source>
</evidence>
<name>A0ABR1YLK0_9PEZI</name>
<evidence type="ECO:0000256" key="4">
    <source>
        <dbReference type="ARBA" id="ARBA00022691"/>
    </source>
</evidence>
<comment type="caution">
    <text evidence="5">The sequence shown here is derived from an EMBL/GenBank/DDBJ whole genome shotgun (WGS) entry which is preliminary data.</text>
</comment>
<dbReference type="EMBL" id="JBBWRZ010000006">
    <property type="protein sequence ID" value="KAK8233350.1"/>
    <property type="molecule type" value="Genomic_DNA"/>
</dbReference>
<dbReference type="Pfam" id="PF05724">
    <property type="entry name" value="TPMT"/>
    <property type="match status" value="1"/>
</dbReference>